<accession>A0A8J2W4B1</accession>
<keyword evidence="6" id="KW-1185">Reference proteome</keyword>
<evidence type="ECO:0000256" key="2">
    <source>
        <dbReference type="ARBA" id="ARBA00023242"/>
    </source>
</evidence>
<comment type="subcellular location">
    <subcellularLocation>
        <location evidence="1">Nucleus</location>
    </subcellularLocation>
</comment>
<reference evidence="5" key="1">
    <citation type="submission" date="2021-09" db="EMBL/GenBank/DDBJ databases">
        <authorList>
            <person name="Martin H S."/>
        </authorList>
    </citation>
    <scope>NUCLEOTIDE SEQUENCE</scope>
</reference>
<dbReference type="GO" id="GO:0043111">
    <property type="term" value="P:replication fork arrest"/>
    <property type="evidence" value="ECO:0007669"/>
    <property type="project" value="TreeGrafter"/>
</dbReference>
<dbReference type="GO" id="GO:0009649">
    <property type="term" value="P:entrainment of circadian clock"/>
    <property type="evidence" value="ECO:0007669"/>
    <property type="project" value="TreeGrafter"/>
</dbReference>
<dbReference type="InterPro" id="IPR006906">
    <property type="entry name" value="Timeless_N"/>
</dbReference>
<dbReference type="PANTHER" id="PTHR22940">
    <property type="entry name" value="TIMEOUT/TIMELESS-2"/>
    <property type="match status" value="1"/>
</dbReference>
<organism evidence="5 6">
    <name type="scientific">Danaus chrysippus</name>
    <name type="common">African queen</name>
    <dbReference type="NCBI Taxonomy" id="151541"/>
    <lineage>
        <taxon>Eukaryota</taxon>
        <taxon>Metazoa</taxon>
        <taxon>Ecdysozoa</taxon>
        <taxon>Arthropoda</taxon>
        <taxon>Hexapoda</taxon>
        <taxon>Insecta</taxon>
        <taxon>Pterygota</taxon>
        <taxon>Neoptera</taxon>
        <taxon>Endopterygota</taxon>
        <taxon>Lepidoptera</taxon>
        <taxon>Glossata</taxon>
        <taxon>Ditrysia</taxon>
        <taxon>Papilionoidea</taxon>
        <taxon>Nymphalidae</taxon>
        <taxon>Danainae</taxon>
        <taxon>Danaini</taxon>
        <taxon>Danaina</taxon>
        <taxon>Danaus</taxon>
        <taxon>Anosia</taxon>
    </lineage>
</organism>
<evidence type="ECO:0000313" key="5">
    <source>
        <dbReference type="EMBL" id="CAG9566964.1"/>
    </source>
</evidence>
<dbReference type="GO" id="GO:0031298">
    <property type="term" value="C:replication fork protection complex"/>
    <property type="evidence" value="ECO:0007669"/>
    <property type="project" value="TreeGrafter"/>
</dbReference>
<protein>
    <submittedName>
        <fullName evidence="5">(African queen) hypothetical protein</fullName>
    </submittedName>
</protein>
<dbReference type="PANTHER" id="PTHR22940:SF5">
    <property type="entry name" value="PROTEIN TIMELESS"/>
    <property type="match status" value="1"/>
</dbReference>
<evidence type="ECO:0000256" key="3">
    <source>
        <dbReference type="SAM" id="MobiDB-lite"/>
    </source>
</evidence>
<evidence type="ECO:0000259" key="4">
    <source>
        <dbReference type="Pfam" id="PF04821"/>
    </source>
</evidence>
<proteinExistence type="predicted"/>
<dbReference type="InterPro" id="IPR044998">
    <property type="entry name" value="Timeless"/>
</dbReference>
<name>A0A8J2W4B1_9NEOP</name>
<dbReference type="GO" id="GO:0006281">
    <property type="term" value="P:DNA repair"/>
    <property type="evidence" value="ECO:0007669"/>
    <property type="project" value="TreeGrafter"/>
</dbReference>
<dbReference type="OrthoDB" id="6429365at2759"/>
<dbReference type="GO" id="GO:0003677">
    <property type="term" value="F:DNA binding"/>
    <property type="evidence" value="ECO:0007669"/>
    <property type="project" value="TreeGrafter"/>
</dbReference>
<dbReference type="Pfam" id="PF04821">
    <property type="entry name" value="TIMELESS"/>
    <property type="match status" value="1"/>
</dbReference>
<feature type="region of interest" description="Disordered" evidence="3">
    <location>
        <begin position="97"/>
        <end position="118"/>
    </location>
</feature>
<evidence type="ECO:0000313" key="6">
    <source>
        <dbReference type="Proteomes" id="UP000789524"/>
    </source>
</evidence>
<dbReference type="EMBL" id="CAKASE010000057">
    <property type="protein sequence ID" value="CAG9566964.1"/>
    <property type="molecule type" value="Genomic_DNA"/>
</dbReference>
<dbReference type="AlphaFoldDB" id="A0A8J2W4B1"/>
<gene>
    <name evidence="5" type="ORF">DCHRY22_LOCUS7525</name>
</gene>
<dbReference type="GO" id="GO:0000076">
    <property type="term" value="P:DNA replication checkpoint signaling"/>
    <property type="evidence" value="ECO:0007669"/>
    <property type="project" value="TreeGrafter"/>
</dbReference>
<feature type="compositionally biased region" description="Low complexity" evidence="3">
    <location>
        <begin position="100"/>
        <end position="116"/>
    </location>
</feature>
<dbReference type="Proteomes" id="UP000789524">
    <property type="component" value="Unassembled WGS sequence"/>
</dbReference>
<sequence length="229" mass="26206">MLTSTKAAVTDHRVTKVVIDFLKKNAEIDQNSKLTSDECTNISNGLLLLRNILHIPEEINKPILQPSYRFQNQILWNLFSQSIDKVLIKIDEYHGRGSDDSSPMLTSDPTSDSSDTGASAKDLIVTNHILLMFLDSVMKLPQYEGPNAMVDHIKHWSEEEISSLNWNYMQCNTAVDVVEEILRMLKEDGIVKTRESIIKELYRQLIINKEEFEKLSKVDSDKNSKSHTR</sequence>
<comment type="caution">
    <text evidence="5">The sequence shown here is derived from an EMBL/GenBank/DDBJ whole genome shotgun (WGS) entry which is preliminary data.</text>
</comment>
<keyword evidence="2" id="KW-0539">Nucleus</keyword>
<feature type="domain" description="Timeless N-terminal" evidence="4">
    <location>
        <begin position="2"/>
        <end position="91"/>
    </location>
</feature>
<evidence type="ECO:0000256" key="1">
    <source>
        <dbReference type="ARBA" id="ARBA00004123"/>
    </source>
</evidence>